<dbReference type="Gene3D" id="3.40.50.720">
    <property type="entry name" value="NAD(P)-binding Rossmann-like Domain"/>
    <property type="match status" value="1"/>
</dbReference>
<dbReference type="AlphaFoldDB" id="A0AAN6G1A4"/>
<dbReference type="PANTHER" id="PTHR40129">
    <property type="entry name" value="KETOPANTOATE REDUCTASE N-TERMINAL DOMAIN-CONTAINING PROTEIN"/>
    <property type="match status" value="1"/>
</dbReference>
<evidence type="ECO:0000313" key="2">
    <source>
        <dbReference type="Proteomes" id="UP001168146"/>
    </source>
</evidence>
<reference evidence="1" key="1">
    <citation type="submission" date="2021-12" db="EMBL/GenBank/DDBJ databases">
        <title>Black yeast isolated from Biological Soil Crust.</title>
        <authorList>
            <person name="Kurbessoian T."/>
        </authorList>
    </citation>
    <scope>NUCLEOTIDE SEQUENCE</scope>
    <source>
        <strain evidence="1">CCFEE 5208</strain>
    </source>
</reference>
<protein>
    <recommendedName>
        <fullName evidence="3">NAD(P)-binding domain-containing protein</fullName>
    </recommendedName>
</protein>
<organism evidence="1 2">
    <name type="scientific">Friedmanniomyces endolithicus</name>
    <dbReference type="NCBI Taxonomy" id="329885"/>
    <lineage>
        <taxon>Eukaryota</taxon>
        <taxon>Fungi</taxon>
        <taxon>Dikarya</taxon>
        <taxon>Ascomycota</taxon>
        <taxon>Pezizomycotina</taxon>
        <taxon>Dothideomycetes</taxon>
        <taxon>Dothideomycetidae</taxon>
        <taxon>Mycosphaerellales</taxon>
        <taxon>Teratosphaeriaceae</taxon>
        <taxon>Friedmanniomyces</taxon>
    </lineage>
</organism>
<comment type="caution">
    <text evidence="1">The sequence shown here is derived from an EMBL/GenBank/DDBJ whole genome shotgun (WGS) entry which is preliminary data.</text>
</comment>
<evidence type="ECO:0008006" key="3">
    <source>
        <dbReference type="Google" id="ProtNLM"/>
    </source>
</evidence>
<gene>
    <name evidence="1" type="ORF">LTR82_000080</name>
</gene>
<sequence length="318" mass="35780">MQELELLILGAGWTSTFLIPLLRTHHLSYAATTRDGRTVAGSKTIQWTFDPDEKEDSHHQFSDLPLAKYVLITFPLTSAQQSKTLVNGYLKTHDKTPSPARFVQLGSTGIWQIPQKTLWVSRRSPYDTKNARAIAEDEILASGGCVLNLAGLWGGARDPKTWVSRVAKTKEDVKSKKSLHMVHGLDVARAIVAVTSDWDKAKGQRWMLTDGFVYDWWALMVGWADVKNSDDGDAVAAEPSEQAKWAFELMKEEKVWALPRSMLALGRCYFGSEDLKIVRQPEGALVCQVRRMFAPGGFLIDTENIDFHHSSWEHHWAT</sequence>
<dbReference type="PANTHER" id="PTHR40129:SF2">
    <property type="entry name" value="KETOPANTOATE REDUCTASE N-TERMINAL DOMAIN-CONTAINING PROTEIN"/>
    <property type="match status" value="1"/>
</dbReference>
<evidence type="ECO:0000313" key="1">
    <source>
        <dbReference type="EMBL" id="KAK0328152.1"/>
    </source>
</evidence>
<name>A0AAN6G1A4_9PEZI</name>
<proteinExistence type="predicted"/>
<dbReference type="EMBL" id="JASUXU010000001">
    <property type="protein sequence ID" value="KAK0328152.1"/>
    <property type="molecule type" value="Genomic_DNA"/>
</dbReference>
<accession>A0AAN6G1A4</accession>
<dbReference type="Proteomes" id="UP001168146">
    <property type="component" value="Unassembled WGS sequence"/>
</dbReference>